<dbReference type="Pfam" id="PF00908">
    <property type="entry name" value="dTDP_sugar_isom"/>
    <property type="match status" value="1"/>
</dbReference>
<reference evidence="6 7" key="1">
    <citation type="submission" date="2014-10" db="EMBL/GenBank/DDBJ databases">
        <title>Genome sequencing of Vitellibacter vladivostokensis KMM 3516.</title>
        <authorList>
            <person name="Thevarajoo S."/>
            <person name="Selvaratnam C."/>
            <person name="Goh K.M."/>
            <person name="Chong C.S."/>
        </authorList>
    </citation>
    <scope>NUCLEOTIDE SEQUENCE [LARGE SCALE GENOMIC DNA]</scope>
    <source>
        <strain evidence="6 7">KMM 3516</strain>
    </source>
</reference>
<comment type="pathway">
    <text evidence="5">Carbohydrate biosynthesis; dTDP-L-rhamnose biosynthesis.</text>
</comment>
<accession>A0ABR5DIT4</accession>
<protein>
    <recommendedName>
        <fullName evidence="4 5">dTDP-4-dehydrorhamnose 3,5-epimerase</fullName>
        <ecNumber evidence="3 5">5.1.3.13</ecNumber>
    </recommendedName>
    <alternativeName>
        <fullName evidence="5">Thymidine diphospho-4-keto-rhamnose 3,5-epimerase</fullName>
    </alternativeName>
</protein>
<evidence type="ECO:0000256" key="2">
    <source>
        <dbReference type="ARBA" id="ARBA00001997"/>
    </source>
</evidence>
<comment type="caution">
    <text evidence="6">The sequence shown here is derived from an EMBL/GenBank/DDBJ whole genome shotgun (WGS) entry which is preliminary data.</text>
</comment>
<proteinExistence type="inferred from homology"/>
<dbReference type="CDD" id="cd00438">
    <property type="entry name" value="cupin_RmlC"/>
    <property type="match status" value="1"/>
</dbReference>
<keyword evidence="5" id="KW-0413">Isomerase</keyword>
<evidence type="ECO:0000256" key="4">
    <source>
        <dbReference type="ARBA" id="ARBA00019595"/>
    </source>
</evidence>
<dbReference type="Gene3D" id="2.60.120.10">
    <property type="entry name" value="Jelly Rolls"/>
    <property type="match status" value="1"/>
</dbReference>
<dbReference type="EC" id="5.1.3.13" evidence="3 5"/>
<evidence type="ECO:0000313" key="6">
    <source>
        <dbReference type="EMBL" id="KJJ38654.1"/>
    </source>
</evidence>
<name>A0ABR5DIT4_9FLAO</name>
<dbReference type="RefSeq" id="WP_045080404.1">
    <property type="nucleotide sequence ID" value="NZ_JSVU01000004.1"/>
</dbReference>
<dbReference type="InterPro" id="IPR000888">
    <property type="entry name" value="RmlC-like"/>
</dbReference>
<dbReference type="PANTHER" id="PTHR21047:SF2">
    <property type="entry name" value="THYMIDINE DIPHOSPHO-4-KETO-RHAMNOSE 3,5-EPIMERASE"/>
    <property type="match status" value="1"/>
</dbReference>
<dbReference type="SUPFAM" id="SSF51182">
    <property type="entry name" value="RmlC-like cupins"/>
    <property type="match status" value="1"/>
</dbReference>
<dbReference type="PANTHER" id="PTHR21047">
    <property type="entry name" value="DTDP-6-DEOXY-D-GLUCOSE-3,5 EPIMERASE"/>
    <property type="match status" value="1"/>
</dbReference>
<comment type="similarity">
    <text evidence="5">Belongs to the dTDP-4-dehydrorhamnose 3,5-epimerase family.</text>
</comment>
<sequence>MELQKTPLNDCFVLKPNVFRDERGLFYETYNQKVFEKTTGLNVDFVQDNQSVSSKGVLRGLHFQRGEMAQAKLVRVVKGKVLDIIVDIRKDSATFGKSFSVVLDDVEHLQLFVPRGFAHGFITLSEQSIFSYKCDNYYDKASESGIIYNDATLALDWHLPSEEFIISEKDLELPNFGEAVSHYPSNS</sequence>
<dbReference type="InterPro" id="IPR011051">
    <property type="entry name" value="RmlC_Cupin_sf"/>
</dbReference>
<dbReference type="EMBL" id="JSVU01000004">
    <property type="protein sequence ID" value="KJJ38654.1"/>
    <property type="molecule type" value="Genomic_DNA"/>
</dbReference>
<dbReference type="NCBIfam" id="TIGR01221">
    <property type="entry name" value="rmlC"/>
    <property type="match status" value="1"/>
</dbReference>
<dbReference type="Proteomes" id="UP000033497">
    <property type="component" value="Unassembled WGS sequence"/>
</dbReference>
<evidence type="ECO:0000256" key="3">
    <source>
        <dbReference type="ARBA" id="ARBA00012098"/>
    </source>
</evidence>
<gene>
    <name evidence="6" type="ORF">MB09_08185</name>
</gene>
<comment type="catalytic activity">
    <reaction evidence="1 5">
        <text>dTDP-4-dehydro-6-deoxy-alpha-D-glucose = dTDP-4-dehydro-beta-L-rhamnose</text>
        <dbReference type="Rhea" id="RHEA:16969"/>
        <dbReference type="ChEBI" id="CHEBI:57649"/>
        <dbReference type="ChEBI" id="CHEBI:62830"/>
        <dbReference type="EC" id="5.1.3.13"/>
    </reaction>
</comment>
<comment type="function">
    <text evidence="2 5">Catalyzes the epimerization of the C3' and C5'positions of dTDP-6-deoxy-D-xylo-4-hexulose, forming dTDP-6-deoxy-L-lyxo-4-hexulose.</text>
</comment>
<evidence type="ECO:0000313" key="7">
    <source>
        <dbReference type="Proteomes" id="UP000033497"/>
    </source>
</evidence>
<evidence type="ECO:0000256" key="1">
    <source>
        <dbReference type="ARBA" id="ARBA00001298"/>
    </source>
</evidence>
<keyword evidence="7" id="KW-1185">Reference proteome</keyword>
<comment type="subunit">
    <text evidence="5">Homodimer.</text>
</comment>
<organism evidence="6 7">
    <name type="scientific">Aequorivita vladivostokensis</name>
    <dbReference type="NCBI Taxonomy" id="171194"/>
    <lineage>
        <taxon>Bacteria</taxon>
        <taxon>Pseudomonadati</taxon>
        <taxon>Bacteroidota</taxon>
        <taxon>Flavobacteriia</taxon>
        <taxon>Flavobacteriales</taxon>
        <taxon>Flavobacteriaceae</taxon>
        <taxon>Aequorivita</taxon>
    </lineage>
</organism>
<evidence type="ECO:0000256" key="5">
    <source>
        <dbReference type="RuleBase" id="RU364069"/>
    </source>
</evidence>
<dbReference type="InterPro" id="IPR014710">
    <property type="entry name" value="RmlC-like_jellyroll"/>
</dbReference>